<gene>
    <name evidence="2" type="ORF">NCTC13294_01380</name>
</gene>
<evidence type="ECO:0000313" key="2">
    <source>
        <dbReference type="EMBL" id="SUX22949.1"/>
    </source>
</evidence>
<dbReference type="EMBL" id="UFUW01000001">
    <property type="protein sequence ID" value="SUX22949.1"/>
    <property type="molecule type" value="Genomic_DNA"/>
</dbReference>
<dbReference type="AlphaFoldDB" id="A0A381E848"/>
<evidence type="ECO:0000313" key="3">
    <source>
        <dbReference type="Proteomes" id="UP000254572"/>
    </source>
</evidence>
<sequence length="73" mass="8154">MKIIKTHLLRQKEKIFALQFEQRRIIANTCAGSAVACLFNIASKGFLYAIFAMIASYALLLIAVKITYKGEGE</sequence>
<dbReference type="Proteomes" id="UP000254572">
    <property type="component" value="Unassembled WGS sequence"/>
</dbReference>
<name>A0A381E848_9GAMM</name>
<keyword evidence="1" id="KW-0472">Membrane</keyword>
<evidence type="ECO:0000256" key="1">
    <source>
        <dbReference type="SAM" id="Phobius"/>
    </source>
</evidence>
<organism evidence="2 3">
    <name type="scientific">Cardiobacterium valvarum</name>
    <dbReference type="NCBI Taxonomy" id="194702"/>
    <lineage>
        <taxon>Bacteria</taxon>
        <taxon>Pseudomonadati</taxon>
        <taxon>Pseudomonadota</taxon>
        <taxon>Gammaproteobacteria</taxon>
        <taxon>Cardiobacteriales</taxon>
        <taxon>Cardiobacteriaceae</taxon>
        <taxon>Cardiobacterium</taxon>
    </lineage>
</organism>
<protein>
    <submittedName>
        <fullName evidence="2">Uncharacterized protein</fullName>
    </submittedName>
</protein>
<feature type="transmembrane region" description="Helical" evidence="1">
    <location>
        <begin position="25"/>
        <end position="42"/>
    </location>
</feature>
<keyword evidence="1" id="KW-1133">Transmembrane helix</keyword>
<reference evidence="2 3" key="1">
    <citation type="submission" date="2018-06" db="EMBL/GenBank/DDBJ databases">
        <authorList>
            <consortium name="Pathogen Informatics"/>
            <person name="Doyle S."/>
        </authorList>
    </citation>
    <scope>NUCLEOTIDE SEQUENCE [LARGE SCALE GENOMIC DNA]</scope>
    <source>
        <strain evidence="2 3">NCTC13294</strain>
    </source>
</reference>
<accession>A0A381E848</accession>
<keyword evidence="1" id="KW-0812">Transmembrane</keyword>
<dbReference type="RefSeq" id="WP_115611661.1">
    <property type="nucleotide sequence ID" value="NZ_UFUW01000001.1"/>
</dbReference>
<feature type="transmembrane region" description="Helical" evidence="1">
    <location>
        <begin position="48"/>
        <end position="68"/>
    </location>
</feature>
<keyword evidence="3" id="KW-1185">Reference proteome</keyword>
<proteinExistence type="predicted"/>